<keyword evidence="2" id="KW-0732">Signal</keyword>
<proteinExistence type="inferred from homology"/>
<dbReference type="Proteomes" id="UP001501588">
    <property type="component" value="Unassembled WGS sequence"/>
</dbReference>
<dbReference type="Gene3D" id="3.40.190.150">
    <property type="entry name" value="Bordetella uptake gene, domain 1"/>
    <property type="match status" value="1"/>
</dbReference>
<feature type="chain" id="PRO_5046693663" evidence="2">
    <location>
        <begin position="27"/>
        <end position="330"/>
    </location>
</feature>
<dbReference type="CDD" id="cd07012">
    <property type="entry name" value="PBP2_Bug_TTT"/>
    <property type="match status" value="1"/>
</dbReference>
<comment type="caution">
    <text evidence="3">The sequence shown here is derived from an EMBL/GenBank/DDBJ whole genome shotgun (WGS) entry which is preliminary data.</text>
</comment>
<evidence type="ECO:0000256" key="2">
    <source>
        <dbReference type="SAM" id="SignalP"/>
    </source>
</evidence>
<name>A0ABN1GCC5_9PROT</name>
<organism evidence="3 4">
    <name type="scientific">Craurococcus roseus</name>
    <dbReference type="NCBI Taxonomy" id="77585"/>
    <lineage>
        <taxon>Bacteria</taxon>
        <taxon>Pseudomonadati</taxon>
        <taxon>Pseudomonadota</taxon>
        <taxon>Alphaproteobacteria</taxon>
        <taxon>Acetobacterales</taxon>
        <taxon>Acetobacteraceae</taxon>
        <taxon>Craurococcus</taxon>
    </lineage>
</organism>
<dbReference type="PANTHER" id="PTHR42928">
    <property type="entry name" value="TRICARBOXYLATE-BINDING PROTEIN"/>
    <property type="match status" value="1"/>
</dbReference>
<evidence type="ECO:0000256" key="1">
    <source>
        <dbReference type="ARBA" id="ARBA00006987"/>
    </source>
</evidence>
<dbReference type="SUPFAM" id="SSF53850">
    <property type="entry name" value="Periplasmic binding protein-like II"/>
    <property type="match status" value="1"/>
</dbReference>
<feature type="signal peptide" evidence="2">
    <location>
        <begin position="1"/>
        <end position="26"/>
    </location>
</feature>
<dbReference type="InterPro" id="IPR005064">
    <property type="entry name" value="BUG"/>
</dbReference>
<protein>
    <submittedName>
        <fullName evidence="3">Tripartite tricarboxylate transporter substrate binding protein</fullName>
    </submittedName>
</protein>
<dbReference type="PIRSF" id="PIRSF017082">
    <property type="entry name" value="YflP"/>
    <property type="match status" value="1"/>
</dbReference>
<gene>
    <name evidence="3" type="ORF">GCM10009416_51550</name>
</gene>
<keyword evidence="4" id="KW-1185">Reference proteome</keyword>
<dbReference type="InterPro" id="IPR042100">
    <property type="entry name" value="Bug_dom1"/>
</dbReference>
<sequence>MLRRRVLSNVAAFASAAAAFVRPAFAQSVASWPDRPVRVLVPWPPGGSTDVLTRLMCEQLSQRLGQPFVVENRPGASGNIGMDALAKSAPDGYTLGPATIANLCINQFAYKSMGHDPERDLIPVALTWEMPNVAVVAPQFVPVEDLKGFIAWAKAKRGGITYGSPGVTTTAHLSGALLSQRAGFEASHVPYRGAAQVIPTLLSGDLNFALDNLASYLPVIQEGRLRGLAVTSAERWPTLPNVPTMAEAGMPDFVVTSWCTLAFPAGVPRPVVDRLNAAIKQVAAEPSVQQRFQQVGAKVLWSTPEDAAAHAAKERPRWRDLVQLTGARIE</sequence>
<dbReference type="PANTHER" id="PTHR42928:SF5">
    <property type="entry name" value="BLR1237 PROTEIN"/>
    <property type="match status" value="1"/>
</dbReference>
<dbReference type="Gene3D" id="3.40.190.10">
    <property type="entry name" value="Periplasmic binding protein-like II"/>
    <property type="match status" value="1"/>
</dbReference>
<dbReference type="RefSeq" id="WP_343898348.1">
    <property type="nucleotide sequence ID" value="NZ_BAAAFZ010000125.1"/>
</dbReference>
<reference evidence="3 4" key="1">
    <citation type="journal article" date="2019" name="Int. J. Syst. Evol. Microbiol.">
        <title>The Global Catalogue of Microorganisms (GCM) 10K type strain sequencing project: providing services to taxonomists for standard genome sequencing and annotation.</title>
        <authorList>
            <consortium name="The Broad Institute Genomics Platform"/>
            <consortium name="The Broad Institute Genome Sequencing Center for Infectious Disease"/>
            <person name="Wu L."/>
            <person name="Ma J."/>
        </authorList>
    </citation>
    <scope>NUCLEOTIDE SEQUENCE [LARGE SCALE GENOMIC DNA]</scope>
    <source>
        <strain evidence="3 4">JCM 9933</strain>
    </source>
</reference>
<comment type="similarity">
    <text evidence="1">Belongs to the UPF0065 (bug) family.</text>
</comment>
<accession>A0ABN1GCC5</accession>
<dbReference type="EMBL" id="BAAAFZ010000125">
    <property type="protein sequence ID" value="GAA0608443.1"/>
    <property type="molecule type" value="Genomic_DNA"/>
</dbReference>
<evidence type="ECO:0000313" key="4">
    <source>
        <dbReference type="Proteomes" id="UP001501588"/>
    </source>
</evidence>
<dbReference type="Pfam" id="PF03401">
    <property type="entry name" value="TctC"/>
    <property type="match status" value="1"/>
</dbReference>
<evidence type="ECO:0000313" key="3">
    <source>
        <dbReference type="EMBL" id="GAA0608443.1"/>
    </source>
</evidence>